<dbReference type="Proteomes" id="UP000068067">
    <property type="component" value="Chromosome"/>
</dbReference>
<accession>A0A0M3Q9B9</accession>
<proteinExistence type="predicted"/>
<protein>
    <submittedName>
        <fullName evidence="1">Uncharacterized protein</fullName>
    </submittedName>
</protein>
<keyword evidence="2" id="KW-1185">Reference proteome</keyword>
<sequence>MAVVARGRAAMIIAHRLNEAGAADRIVVMSAGEIIESGTHHELGATGGTYEQLWRAWS</sequence>
<dbReference type="PATRIC" id="fig|931089.4.peg.951"/>
<evidence type="ECO:0000313" key="1">
    <source>
        <dbReference type="EMBL" id="ALC05383.1"/>
    </source>
</evidence>
<dbReference type="InterPro" id="IPR027417">
    <property type="entry name" value="P-loop_NTPase"/>
</dbReference>
<dbReference type="KEGG" id="cdx:CDES_04695"/>
<dbReference type="PANTHER" id="PTHR43394:SF1">
    <property type="entry name" value="ATP-BINDING CASSETTE SUB-FAMILY B MEMBER 10, MITOCHONDRIAL"/>
    <property type="match status" value="1"/>
</dbReference>
<reference evidence="1 2" key="1">
    <citation type="submission" date="2014-08" db="EMBL/GenBank/DDBJ databases">
        <title>Complete genome sequence of Corynebacterium deserti GIMN1.010 (=DSM 45689), isolated from desert sand in western China.</title>
        <authorList>
            <person name="Ruckert C."/>
            <person name="Albersmeier A."/>
            <person name="Kalinowski J."/>
        </authorList>
    </citation>
    <scope>NUCLEOTIDE SEQUENCE [LARGE SCALE GENOMIC DNA]</scope>
    <source>
        <strain evidence="1 2">GIMN1.010</strain>
    </source>
</reference>
<dbReference type="SUPFAM" id="SSF52540">
    <property type="entry name" value="P-loop containing nucleoside triphosphate hydrolases"/>
    <property type="match status" value="1"/>
</dbReference>
<evidence type="ECO:0000313" key="2">
    <source>
        <dbReference type="Proteomes" id="UP000068067"/>
    </source>
</evidence>
<dbReference type="GO" id="GO:0015421">
    <property type="term" value="F:ABC-type oligopeptide transporter activity"/>
    <property type="evidence" value="ECO:0007669"/>
    <property type="project" value="TreeGrafter"/>
</dbReference>
<dbReference type="EMBL" id="CP009220">
    <property type="protein sequence ID" value="ALC05383.1"/>
    <property type="molecule type" value="Genomic_DNA"/>
</dbReference>
<dbReference type="Gene3D" id="3.40.50.300">
    <property type="entry name" value="P-loop containing nucleotide triphosphate hydrolases"/>
    <property type="match status" value="1"/>
</dbReference>
<dbReference type="STRING" id="931089.CDES_04695"/>
<name>A0A0M3Q9B9_9CORY</name>
<dbReference type="AlphaFoldDB" id="A0A0M3Q9B9"/>
<dbReference type="InterPro" id="IPR039421">
    <property type="entry name" value="Type_1_exporter"/>
</dbReference>
<organism evidence="1 2">
    <name type="scientific">Corynebacterium deserti GIMN1.010</name>
    <dbReference type="NCBI Taxonomy" id="931089"/>
    <lineage>
        <taxon>Bacteria</taxon>
        <taxon>Bacillati</taxon>
        <taxon>Actinomycetota</taxon>
        <taxon>Actinomycetes</taxon>
        <taxon>Mycobacteriales</taxon>
        <taxon>Corynebacteriaceae</taxon>
        <taxon>Corynebacterium</taxon>
    </lineage>
</organism>
<dbReference type="PANTHER" id="PTHR43394">
    <property type="entry name" value="ATP-DEPENDENT PERMEASE MDL1, MITOCHONDRIAL"/>
    <property type="match status" value="1"/>
</dbReference>
<gene>
    <name evidence="1" type="ORF">CDES_04695</name>
</gene>